<reference evidence="7 8" key="1">
    <citation type="submission" date="2017-10" db="EMBL/GenBank/DDBJ databases">
        <title>Comparative genomics in systemic dimorphic fungi from Ajellomycetaceae.</title>
        <authorList>
            <person name="Munoz J.F."/>
            <person name="Mcewen J.G."/>
            <person name="Clay O.K."/>
            <person name="Cuomo C.A."/>
        </authorList>
    </citation>
    <scope>NUCLEOTIDE SEQUENCE [LARGE SCALE GENOMIC DNA]</scope>
    <source>
        <strain evidence="7 8">UAMH130</strain>
    </source>
</reference>
<evidence type="ECO:0000313" key="7">
    <source>
        <dbReference type="EMBL" id="PGH02637.1"/>
    </source>
</evidence>
<feature type="transmembrane region" description="Helical" evidence="5">
    <location>
        <begin position="593"/>
        <end position="616"/>
    </location>
</feature>
<feature type="transmembrane region" description="Helical" evidence="5">
    <location>
        <begin position="730"/>
        <end position="751"/>
    </location>
</feature>
<keyword evidence="3" id="KW-0274">FAD</keyword>
<evidence type="ECO:0000256" key="3">
    <source>
        <dbReference type="ARBA" id="ARBA00022827"/>
    </source>
</evidence>
<organism evidence="7 8">
    <name type="scientific">Blastomyces parvus</name>
    <dbReference type="NCBI Taxonomy" id="2060905"/>
    <lineage>
        <taxon>Eukaryota</taxon>
        <taxon>Fungi</taxon>
        <taxon>Dikarya</taxon>
        <taxon>Ascomycota</taxon>
        <taxon>Pezizomycotina</taxon>
        <taxon>Eurotiomycetes</taxon>
        <taxon>Eurotiomycetidae</taxon>
        <taxon>Onygenales</taxon>
        <taxon>Ajellomycetaceae</taxon>
        <taxon>Blastomyces</taxon>
    </lineage>
</organism>
<keyword evidence="4" id="KW-0560">Oxidoreductase</keyword>
<protein>
    <recommendedName>
        <fullName evidence="6">FAD-binding domain-containing protein</fullName>
    </recommendedName>
</protein>
<feature type="domain" description="FAD-binding" evidence="6">
    <location>
        <begin position="8"/>
        <end position="170"/>
    </location>
</feature>
<keyword evidence="5" id="KW-1133">Transmembrane helix</keyword>
<evidence type="ECO:0000259" key="6">
    <source>
        <dbReference type="Pfam" id="PF01494"/>
    </source>
</evidence>
<keyword evidence="5" id="KW-0472">Membrane</keyword>
<dbReference type="GO" id="GO:0004497">
    <property type="term" value="F:monooxygenase activity"/>
    <property type="evidence" value="ECO:0007669"/>
    <property type="project" value="InterPro"/>
</dbReference>
<keyword evidence="2" id="KW-0285">Flavoprotein</keyword>
<evidence type="ECO:0000256" key="1">
    <source>
        <dbReference type="ARBA" id="ARBA00007992"/>
    </source>
</evidence>
<feature type="domain" description="FAD-binding" evidence="6">
    <location>
        <begin position="294"/>
        <end position="349"/>
    </location>
</feature>
<proteinExistence type="inferred from homology"/>
<feature type="transmembrane region" description="Helical" evidence="5">
    <location>
        <begin position="763"/>
        <end position="789"/>
    </location>
</feature>
<dbReference type="SUPFAM" id="SSF51905">
    <property type="entry name" value="FAD/NAD(P)-binding domain"/>
    <property type="match status" value="1"/>
</dbReference>
<sequence>MENEKPFRVLIVGGGISGLALANMLQKSCVDFLVLEAYPDIAPQVGASIGFQPHGLRILDQLGMYQELRSQVIAVNQFDMRDDKGELLASFSDFEYSFVQRHGYPLIFLERQLALKVFYSRLDKSKVLVGKAVCSAALFHDGVTVTTKDGSVYSGDIVVGCDGIHSKVRQGMVRLANEASPGYFPSNEYDDMPCDYGCVFGISKLPTPIPAGCFTGALRRNHSYGILGGRNDRVYWFHFFKLRKRAYGADIPRFTKADELRHIEKHKRDALTPSLCFADLIKGHVVYNMTALPEYTFQKWRYNRVITIGDAAHKFHPIAGHGGNSALESGVALTNALTRALRESPSNALSTSQISDIFNEVQGLRHKTVKRLIAVSHYQQRVQCLETPFSKFFAQHVLPRLHADYALDNHSQFCPQAQRLENVELPPRPVLVPFDSDLLHLPYSRGWYGWALASFFLVLSGARFAVIDIWDMTERASSLVENVNVVPFSGIEFLYTVLFSPLPRYEAGNGTLASSRYILHMYFLISLFPMVAIYTIESVRKRNSLSLISFTSFWAVFYQVFGIAIVGPLYYAAYMLASSNTDYWWPVSRQVPTSYAAALLPALLLGSLAPTLLISFHEYSGHRLAEAISLIWKPTPIYVNIALSLLSTLYAKVYPDNSRTPPADKPMPDLPCLNHVYRLVFSVAALTHIFTLYAALTPRYPDISIADIFLPHPTYGSQLLSMRETRIHTLCLVDFWVFWAATIVWVVIAVWDMNRVGRAQVNISVAAGAVMMGTVTVGPGATAAAVWYWREEKMSKVLFKKVTGTH</sequence>
<keyword evidence="5" id="KW-0812">Transmembrane</keyword>
<keyword evidence="8" id="KW-1185">Reference proteome</keyword>
<comment type="similarity">
    <text evidence="1">Belongs to the paxM FAD-dependent monooxygenase family.</text>
</comment>
<accession>A0A2B7X1I5</accession>
<dbReference type="InterPro" id="IPR002938">
    <property type="entry name" value="FAD-bd"/>
</dbReference>
<gene>
    <name evidence="7" type="ORF">GX51_04520</name>
</gene>
<feature type="transmembrane region" description="Helical" evidence="5">
    <location>
        <begin position="517"/>
        <end position="536"/>
    </location>
</feature>
<comment type="caution">
    <text evidence="7">The sequence shown here is derived from an EMBL/GenBank/DDBJ whole genome shotgun (WGS) entry which is preliminary data.</text>
</comment>
<dbReference type="PANTHER" id="PTHR47356">
    <property type="entry name" value="FAD-DEPENDENT MONOOXYGENASE ASQG-RELATED"/>
    <property type="match status" value="1"/>
</dbReference>
<dbReference type="InterPro" id="IPR050562">
    <property type="entry name" value="FAD_mOase_fung"/>
</dbReference>
<evidence type="ECO:0000256" key="2">
    <source>
        <dbReference type="ARBA" id="ARBA00022630"/>
    </source>
</evidence>
<dbReference type="Gene3D" id="3.50.50.60">
    <property type="entry name" value="FAD/NAD(P)-binding domain"/>
    <property type="match status" value="1"/>
</dbReference>
<feature type="transmembrane region" description="Helical" evidence="5">
    <location>
        <begin position="548"/>
        <end position="573"/>
    </location>
</feature>
<dbReference type="Proteomes" id="UP000224080">
    <property type="component" value="Unassembled WGS sequence"/>
</dbReference>
<dbReference type="STRING" id="2060905.A0A2B7X1I5"/>
<feature type="transmembrane region" description="Helical" evidence="5">
    <location>
        <begin position="637"/>
        <end position="655"/>
    </location>
</feature>
<feature type="transmembrane region" description="Helical" evidence="5">
    <location>
        <begin position="479"/>
        <end position="497"/>
    </location>
</feature>
<name>A0A2B7X1I5_9EURO</name>
<dbReference type="PRINTS" id="PR00420">
    <property type="entry name" value="RNGMNOXGNASE"/>
</dbReference>
<evidence type="ECO:0000256" key="5">
    <source>
        <dbReference type="SAM" id="Phobius"/>
    </source>
</evidence>
<feature type="transmembrane region" description="Helical" evidence="5">
    <location>
        <begin position="447"/>
        <end position="467"/>
    </location>
</feature>
<dbReference type="GO" id="GO:0071949">
    <property type="term" value="F:FAD binding"/>
    <property type="evidence" value="ECO:0007669"/>
    <property type="project" value="InterPro"/>
</dbReference>
<dbReference type="PANTHER" id="PTHR47356:SF2">
    <property type="entry name" value="FAD-BINDING DOMAIN-CONTAINING PROTEIN-RELATED"/>
    <property type="match status" value="1"/>
</dbReference>
<dbReference type="AlphaFoldDB" id="A0A2B7X1I5"/>
<dbReference type="EMBL" id="PDNC01000057">
    <property type="protein sequence ID" value="PGH02637.1"/>
    <property type="molecule type" value="Genomic_DNA"/>
</dbReference>
<feature type="transmembrane region" description="Helical" evidence="5">
    <location>
        <begin position="675"/>
        <end position="696"/>
    </location>
</feature>
<dbReference type="Pfam" id="PF01494">
    <property type="entry name" value="FAD_binding_3"/>
    <property type="match status" value="2"/>
</dbReference>
<evidence type="ECO:0000313" key="8">
    <source>
        <dbReference type="Proteomes" id="UP000224080"/>
    </source>
</evidence>
<evidence type="ECO:0000256" key="4">
    <source>
        <dbReference type="ARBA" id="ARBA00023002"/>
    </source>
</evidence>
<dbReference type="InterPro" id="IPR036188">
    <property type="entry name" value="FAD/NAD-bd_sf"/>
</dbReference>
<dbReference type="OrthoDB" id="10029326at2759"/>